<proteinExistence type="predicted"/>
<keyword evidence="4" id="KW-1185">Reference proteome</keyword>
<sequence length="321" mass="35507">MSPPGPGPGPAAPSFTEPPPPPRPGPGAGPAPRRSRTGLVAQFVLQFVYLPLWVLVAVGLVVLAIWLDGAGNANVGPPPGVFSFSKAALSWRRLRIEWRGRAEDWAPFTEELLRGRFAKAEENSGWAPALLPPSGVRRATTQLPLRHYRGLGAGGVEQLARRHGWSVDWTRHRAGTEKVHLFRLLPPPVHTGVPDPYGPPVPPGAPWGPLPARLAMPLLTFVFLPRLRTLELRRDPEAYAAHLRRYLAKRFATELARDRRAHYTADDDGRILRRVAVSSRHYRAAGAQAVLRVAAEQGWRLDHSYRTEPERTVRLCRPDGP</sequence>
<dbReference type="RefSeq" id="WP_330822150.1">
    <property type="nucleotide sequence ID" value="NZ_JAZBJP010000009.1"/>
</dbReference>
<gene>
    <name evidence="3" type="ORF">V2J85_17775</name>
</gene>
<dbReference type="Proteomes" id="UP001307760">
    <property type="component" value="Unassembled WGS sequence"/>
</dbReference>
<feature type="transmembrane region" description="Helical" evidence="2">
    <location>
        <begin position="43"/>
        <end position="67"/>
    </location>
</feature>
<feature type="compositionally biased region" description="Pro residues" evidence="1">
    <location>
        <begin position="1"/>
        <end position="29"/>
    </location>
</feature>
<evidence type="ECO:0000256" key="1">
    <source>
        <dbReference type="SAM" id="MobiDB-lite"/>
    </source>
</evidence>
<keyword evidence="2" id="KW-0812">Transmembrane</keyword>
<organism evidence="3 4">
    <name type="scientific">Streptomyces bugieae</name>
    <dbReference type="NCBI Taxonomy" id="3098223"/>
    <lineage>
        <taxon>Bacteria</taxon>
        <taxon>Bacillati</taxon>
        <taxon>Actinomycetota</taxon>
        <taxon>Actinomycetes</taxon>
        <taxon>Kitasatosporales</taxon>
        <taxon>Streptomycetaceae</taxon>
        <taxon>Streptomyces</taxon>
    </lineage>
</organism>
<evidence type="ECO:0000313" key="4">
    <source>
        <dbReference type="Proteomes" id="UP001307760"/>
    </source>
</evidence>
<name>A0ABU7NQN3_9ACTN</name>
<protein>
    <submittedName>
        <fullName evidence="3">Uncharacterized protein</fullName>
    </submittedName>
</protein>
<reference evidence="3 4" key="1">
    <citation type="submission" date="2023-12" db="EMBL/GenBank/DDBJ databases">
        <title>30 novel species of actinomycetes from the DSMZ collection.</title>
        <authorList>
            <person name="Nouioui I."/>
        </authorList>
    </citation>
    <scope>NUCLEOTIDE SEQUENCE [LARGE SCALE GENOMIC DNA]</scope>
    <source>
        <strain evidence="3 4">DSM 41528</strain>
    </source>
</reference>
<feature type="region of interest" description="Disordered" evidence="1">
    <location>
        <begin position="1"/>
        <end position="33"/>
    </location>
</feature>
<comment type="caution">
    <text evidence="3">The sequence shown here is derived from an EMBL/GenBank/DDBJ whole genome shotgun (WGS) entry which is preliminary data.</text>
</comment>
<dbReference type="EMBL" id="JAZBJP010000009">
    <property type="protein sequence ID" value="MEE4421187.1"/>
    <property type="molecule type" value="Genomic_DNA"/>
</dbReference>
<evidence type="ECO:0000256" key="2">
    <source>
        <dbReference type="SAM" id="Phobius"/>
    </source>
</evidence>
<accession>A0ABU7NQN3</accession>
<keyword evidence="2" id="KW-0472">Membrane</keyword>
<keyword evidence="2" id="KW-1133">Transmembrane helix</keyword>
<evidence type="ECO:0000313" key="3">
    <source>
        <dbReference type="EMBL" id="MEE4421187.1"/>
    </source>
</evidence>